<evidence type="ECO:0008006" key="4">
    <source>
        <dbReference type="Google" id="ProtNLM"/>
    </source>
</evidence>
<sequence length="365" mass="38707">MSPISAASRVLMVLAMAMAQTCSVAAAEDERARLLARGEEALSASRINDAWLAFERASNMKHAVDAETAIVRTYMQAGQYRRAISFAAHTSGVHAGDPAGVGLYGWLLHLGGQRAAAERLLSEASIRLPGQRFLGEVRAAIRENAAFPEQDPPAAAVRLYPYAESNAGARKSVVAGTAVLIDQGRHAIVPTATLGGARTVWLRNGMGQTRKASVKTRIKSKGLTLLSLHAPLPLPQELQIAASDPFPGSVGYVAEYAANTRPTPAWPVLHVGFLGLPLENSADRALGVDVPRGPRGGALFDSTGRLAGIAVKGNDGSDQAVLINDLRKHLTKWLPAAHSPLETSKPSADLVYETALQTTLQVLRE</sequence>
<keyword evidence="1" id="KW-0732">Signal</keyword>
<organism evidence="2 3">
    <name type="scientific">Noviherbaspirillum album</name>
    <dbReference type="NCBI Taxonomy" id="3080276"/>
    <lineage>
        <taxon>Bacteria</taxon>
        <taxon>Pseudomonadati</taxon>
        <taxon>Pseudomonadota</taxon>
        <taxon>Betaproteobacteria</taxon>
        <taxon>Burkholderiales</taxon>
        <taxon>Oxalobacteraceae</taxon>
        <taxon>Noviherbaspirillum</taxon>
    </lineage>
</organism>
<dbReference type="RefSeq" id="WP_326508776.1">
    <property type="nucleotide sequence ID" value="NZ_JAWIIV010000025.1"/>
</dbReference>
<comment type="caution">
    <text evidence="2">The sequence shown here is derived from an EMBL/GenBank/DDBJ whole genome shotgun (WGS) entry which is preliminary data.</text>
</comment>
<accession>A0ABU6JEK4</accession>
<reference evidence="2 3" key="1">
    <citation type="submission" date="2023-10" db="EMBL/GenBank/DDBJ databases">
        <title>Noviherbaspirillum sp. CPCC 100848 genome assembly.</title>
        <authorList>
            <person name="Li X.Y."/>
            <person name="Fang X.M."/>
        </authorList>
    </citation>
    <scope>NUCLEOTIDE SEQUENCE [LARGE SCALE GENOMIC DNA]</scope>
    <source>
        <strain evidence="2 3">CPCC 100848</strain>
    </source>
</reference>
<evidence type="ECO:0000256" key="1">
    <source>
        <dbReference type="SAM" id="SignalP"/>
    </source>
</evidence>
<dbReference type="EMBL" id="JAWIIV010000025">
    <property type="protein sequence ID" value="MEC4722096.1"/>
    <property type="molecule type" value="Genomic_DNA"/>
</dbReference>
<dbReference type="SUPFAM" id="SSF50494">
    <property type="entry name" value="Trypsin-like serine proteases"/>
    <property type="match status" value="1"/>
</dbReference>
<keyword evidence="3" id="KW-1185">Reference proteome</keyword>
<feature type="signal peptide" evidence="1">
    <location>
        <begin position="1"/>
        <end position="26"/>
    </location>
</feature>
<gene>
    <name evidence="2" type="ORF">RY831_23280</name>
</gene>
<evidence type="ECO:0000313" key="3">
    <source>
        <dbReference type="Proteomes" id="UP001352263"/>
    </source>
</evidence>
<evidence type="ECO:0000313" key="2">
    <source>
        <dbReference type="EMBL" id="MEC4722096.1"/>
    </source>
</evidence>
<proteinExistence type="predicted"/>
<dbReference type="InterPro" id="IPR009003">
    <property type="entry name" value="Peptidase_S1_PA"/>
</dbReference>
<feature type="chain" id="PRO_5047102369" description="Serine protease" evidence="1">
    <location>
        <begin position="27"/>
        <end position="365"/>
    </location>
</feature>
<protein>
    <recommendedName>
        <fullName evidence="4">Serine protease</fullName>
    </recommendedName>
</protein>
<dbReference type="Proteomes" id="UP001352263">
    <property type="component" value="Unassembled WGS sequence"/>
</dbReference>
<name>A0ABU6JEK4_9BURK</name>